<name>A0AAV4BQL0_9GAST</name>
<proteinExistence type="predicted"/>
<gene>
    <name evidence="2" type="ORF">PoB_004789500</name>
</gene>
<keyword evidence="3" id="KW-1185">Reference proteome</keyword>
<dbReference type="AlphaFoldDB" id="A0AAV4BQL0"/>
<feature type="region of interest" description="Disordered" evidence="1">
    <location>
        <begin position="58"/>
        <end position="81"/>
    </location>
</feature>
<evidence type="ECO:0000313" key="3">
    <source>
        <dbReference type="Proteomes" id="UP000735302"/>
    </source>
</evidence>
<reference evidence="2 3" key="1">
    <citation type="journal article" date="2021" name="Elife">
        <title>Chloroplast acquisition without the gene transfer in kleptoplastic sea slugs, Plakobranchus ocellatus.</title>
        <authorList>
            <person name="Maeda T."/>
            <person name="Takahashi S."/>
            <person name="Yoshida T."/>
            <person name="Shimamura S."/>
            <person name="Takaki Y."/>
            <person name="Nagai Y."/>
            <person name="Toyoda A."/>
            <person name="Suzuki Y."/>
            <person name="Arimoto A."/>
            <person name="Ishii H."/>
            <person name="Satoh N."/>
            <person name="Nishiyama T."/>
            <person name="Hasebe M."/>
            <person name="Maruyama T."/>
            <person name="Minagawa J."/>
            <person name="Obokata J."/>
            <person name="Shigenobu S."/>
        </authorList>
    </citation>
    <scope>NUCLEOTIDE SEQUENCE [LARGE SCALE GENOMIC DNA]</scope>
</reference>
<comment type="caution">
    <text evidence="2">The sequence shown here is derived from an EMBL/GenBank/DDBJ whole genome shotgun (WGS) entry which is preliminary data.</text>
</comment>
<evidence type="ECO:0000256" key="1">
    <source>
        <dbReference type="SAM" id="MobiDB-lite"/>
    </source>
</evidence>
<dbReference type="EMBL" id="BLXT01005252">
    <property type="protein sequence ID" value="GFO21390.1"/>
    <property type="molecule type" value="Genomic_DNA"/>
</dbReference>
<evidence type="ECO:0000313" key="2">
    <source>
        <dbReference type="EMBL" id="GFO21390.1"/>
    </source>
</evidence>
<organism evidence="2 3">
    <name type="scientific">Plakobranchus ocellatus</name>
    <dbReference type="NCBI Taxonomy" id="259542"/>
    <lineage>
        <taxon>Eukaryota</taxon>
        <taxon>Metazoa</taxon>
        <taxon>Spiralia</taxon>
        <taxon>Lophotrochozoa</taxon>
        <taxon>Mollusca</taxon>
        <taxon>Gastropoda</taxon>
        <taxon>Heterobranchia</taxon>
        <taxon>Euthyneura</taxon>
        <taxon>Panpulmonata</taxon>
        <taxon>Sacoglossa</taxon>
        <taxon>Placobranchoidea</taxon>
        <taxon>Plakobranchidae</taxon>
        <taxon>Plakobranchus</taxon>
    </lineage>
</organism>
<dbReference type="Proteomes" id="UP000735302">
    <property type="component" value="Unassembled WGS sequence"/>
</dbReference>
<protein>
    <submittedName>
        <fullName evidence="2">Uncharacterized protein</fullName>
    </submittedName>
</protein>
<accession>A0AAV4BQL0</accession>
<sequence length="81" mass="8958">MMSEREEEKKKLPFCYTYIASPQQDDLMLSGPPPDECAGGEARSRVKIVPTDLRADSLSTVPPKFRKSPQGSIPHPVSART</sequence>